<feature type="region of interest" description="Disordered" evidence="7">
    <location>
        <begin position="405"/>
        <end position="425"/>
    </location>
</feature>
<comment type="caution">
    <text evidence="10">The sequence shown here is derived from an EMBL/GenBank/DDBJ whole genome shotgun (WGS) entry which is preliminary data.</text>
</comment>
<dbReference type="Gene3D" id="1.20.1250.20">
    <property type="entry name" value="MFS general substrate transporter like domains"/>
    <property type="match status" value="1"/>
</dbReference>
<dbReference type="PANTHER" id="PTHR23517:SF2">
    <property type="entry name" value="MULTIDRUG RESISTANCE PROTEIN MDTH"/>
    <property type="match status" value="1"/>
</dbReference>
<evidence type="ECO:0000256" key="7">
    <source>
        <dbReference type="SAM" id="MobiDB-lite"/>
    </source>
</evidence>
<keyword evidence="11" id="KW-1185">Reference proteome</keyword>
<dbReference type="PROSITE" id="PS50850">
    <property type="entry name" value="MFS"/>
    <property type="match status" value="1"/>
</dbReference>
<dbReference type="InterPro" id="IPR050171">
    <property type="entry name" value="MFS_Transporters"/>
</dbReference>
<feature type="transmembrane region" description="Helical" evidence="8">
    <location>
        <begin position="142"/>
        <end position="167"/>
    </location>
</feature>
<dbReference type="InterPro" id="IPR020846">
    <property type="entry name" value="MFS_dom"/>
</dbReference>
<feature type="transmembrane region" description="Helical" evidence="8">
    <location>
        <begin position="257"/>
        <end position="277"/>
    </location>
</feature>
<gene>
    <name evidence="10" type="ORF">JOF56_006853</name>
</gene>
<evidence type="ECO:0000256" key="1">
    <source>
        <dbReference type="ARBA" id="ARBA00004651"/>
    </source>
</evidence>
<protein>
    <submittedName>
        <fullName evidence="10">MFS family permease</fullName>
    </submittedName>
</protein>
<accession>A0ABS4TRC9</accession>
<name>A0ABS4TRC9_9PSEU</name>
<dbReference type="PANTHER" id="PTHR23517">
    <property type="entry name" value="RESISTANCE PROTEIN MDTM, PUTATIVE-RELATED-RELATED"/>
    <property type="match status" value="1"/>
</dbReference>
<feature type="transmembrane region" description="Helical" evidence="8">
    <location>
        <begin position="289"/>
        <end position="307"/>
    </location>
</feature>
<dbReference type="RefSeq" id="WP_209643531.1">
    <property type="nucleotide sequence ID" value="NZ_JAGINW010000001.1"/>
</dbReference>
<proteinExistence type="predicted"/>
<organism evidence="10 11">
    <name type="scientific">Kibdelosporangium banguiense</name>
    <dbReference type="NCBI Taxonomy" id="1365924"/>
    <lineage>
        <taxon>Bacteria</taxon>
        <taxon>Bacillati</taxon>
        <taxon>Actinomycetota</taxon>
        <taxon>Actinomycetes</taxon>
        <taxon>Pseudonocardiales</taxon>
        <taxon>Pseudonocardiaceae</taxon>
        <taxon>Kibdelosporangium</taxon>
    </lineage>
</organism>
<dbReference type="InterPro" id="IPR036259">
    <property type="entry name" value="MFS_trans_sf"/>
</dbReference>
<dbReference type="Proteomes" id="UP001519332">
    <property type="component" value="Unassembled WGS sequence"/>
</dbReference>
<dbReference type="SUPFAM" id="SSF103473">
    <property type="entry name" value="MFS general substrate transporter"/>
    <property type="match status" value="1"/>
</dbReference>
<feature type="transmembrane region" description="Helical" evidence="8">
    <location>
        <begin position="97"/>
        <end position="121"/>
    </location>
</feature>
<keyword evidence="5 8" id="KW-1133">Transmembrane helix</keyword>
<reference evidence="10 11" key="1">
    <citation type="submission" date="2021-03" db="EMBL/GenBank/DDBJ databases">
        <title>Sequencing the genomes of 1000 actinobacteria strains.</title>
        <authorList>
            <person name="Klenk H.-P."/>
        </authorList>
    </citation>
    <scope>NUCLEOTIDE SEQUENCE [LARGE SCALE GENOMIC DNA]</scope>
    <source>
        <strain evidence="10 11">DSM 46670</strain>
    </source>
</reference>
<feature type="domain" description="Major facilitator superfamily (MFS) profile" evidence="9">
    <location>
        <begin position="20"/>
        <end position="401"/>
    </location>
</feature>
<dbReference type="EMBL" id="JAGINW010000001">
    <property type="protein sequence ID" value="MBP2326468.1"/>
    <property type="molecule type" value="Genomic_DNA"/>
</dbReference>
<evidence type="ECO:0000256" key="3">
    <source>
        <dbReference type="ARBA" id="ARBA00022475"/>
    </source>
</evidence>
<feature type="transmembrane region" description="Helical" evidence="8">
    <location>
        <begin position="313"/>
        <end position="333"/>
    </location>
</feature>
<dbReference type="InterPro" id="IPR011701">
    <property type="entry name" value="MFS"/>
</dbReference>
<evidence type="ECO:0000256" key="6">
    <source>
        <dbReference type="ARBA" id="ARBA00023136"/>
    </source>
</evidence>
<feature type="compositionally biased region" description="Basic and acidic residues" evidence="7">
    <location>
        <begin position="405"/>
        <end position="417"/>
    </location>
</feature>
<feature type="transmembrane region" description="Helical" evidence="8">
    <location>
        <begin position="173"/>
        <end position="196"/>
    </location>
</feature>
<keyword evidence="2" id="KW-0813">Transport</keyword>
<evidence type="ECO:0000313" key="10">
    <source>
        <dbReference type="EMBL" id="MBP2326468.1"/>
    </source>
</evidence>
<evidence type="ECO:0000256" key="5">
    <source>
        <dbReference type="ARBA" id="ARBA00022989"/>
    </source>
</evidence>
<evidence type="ECO:0000256" key="4">
    <source>
        <dbReference type="ARBA" id="ARBA00022692"/>
    </source>
</evidence>
<keyword evidence="3" id="KW-1003">Cell membrane</keyword>
<comment type="subcellular location">
    <subcellularLocation>
        <location evidence="1">Cell membrane</location>
        <topology evidence="1">Multi-pass membrane protein</topology>
    </subcellularLocation>
</comment>
<evidence type="ECO:0000256" key="8">
    <source>
        <dbReference type="SAM" id="Phobius"/>
    </source>
</evidence>
<feature type="transmembrane region" description="Helical" evidence="8">
    <location>
        <begin position="20"/>
        <end position="45"/>
    </location>
</feature>
<sequence length="425" mass="44841">MSSKSSQSAGVWNTFAQSPLAVKAVLAGVFVNKLGGFLNIFLVLFMTAQGYSGGQAATALGVYGGGSVIGVLIGGALADWLGARNSTVLSMGGSAVLIAALLYLPNYLLLIVVVALVGTVSQLYRPASATLLAEQTSEERQVMIFAMYRFGLNLGTTAAPLLGFWLYNLDNQQYTLVFLGEALVALVYAVLAFYALPRRVAKKAQADSPAAEKSSYLEVLKDRRFVLFLIANLFVGVVYIQYLATLPLDVSAAGVPIFWYTLAIALNGFIVIAIELPVTKVTQKWPFKLTAVLGWLLLAAGIAVYGLPLGPAVILIGTMLWTLGEIVGGPAVFSYPGTAGPAHLRSRYIGSFQFMYGLGTAIGPIIGGALYFQLGHGLWPVMAVFALLAAALGLVGFTKPVKPTGHEPAEEAKHESLAPEVGSDA</sequence>
<feature type="transmembrane region" description="Helical" evidence="8">
    <location>
        <begin position="225"/>
        <end position="245"/>
    </location>
</feature>
<dbReference type="Pfam" id="PF07690">
    <property type="entry name" value="MFS_1"/>
    <property type="match status" value="1"/>
</dbReference>
<keyword evidence="6 8" id="KW-0472">Membrane</keyword>
<evidence type="ECO:0000256" key="2">
    <source>
        <dbReference type="ARBA" id="ARBA00022448"/>
    </source>
</evidence>
<keyword evidence="4 8" id="KW-0812">Transmembrane</keyword>
<evidence type="ECO:0000259" key="9">
    <source>
        <dbReference type="PROSITE" id="PS50850"/>
    </source>
</evidence>
<feature type="transmembrane region" description="Helical" evidence="8">
    <location>
        <begin position="354"/>
        <end position="372"/>
    </location>
</feature>
<feature type="transmembrane region" description="Helical" evidence="8">
    <location>
        <begin position="57"/>
        <end position="77"/>
    </location>
</feature>
<feature type="transmembrane region" description="Helical" evidence="8">
    <location>
        <begin position="378"/>
        <end position="397"/>
    </location>
</feature>
<evidence type="ECO:0000313" key="11">
    <source>
        <dbReference type="Proteomes" id="UP001519332"/>
    </source>
</evidence>